<dbReference type="KEGG" id="edi:EDI_259460"/>
<dbReference type="PANTHER" id="PTHR12805:SF0">
    <property type="entry name" value="DNA_RNA-BINDING PROTEIN KIN17"/>
    <property type="match status" value="1"/>
</dbReference>
<name>B0EB65_ENTDS</name>
<dbReference type="InterPro" id="IPR019447">
    <property type="entry name" value="DNA/RNA-bd_Kin17_WH-like_dom"/>
</dbReference>
<evidence type="ECO:0000313" key="8">
    <source>
        <dbReference type="Proteomes" id="UP000008076"/>
    </source>
</evidence>
<dbReference type="InterPro" id="IPR056767">
    <property type="entry name" value="C2H2-Znf_KIN17"/>
</dbReference>
<dbReference type="Proteomes" id="UP000008076">
    <property type="component" value="Unassembled WGS sequence"/>
</dbReference>
<dbReference type="EMBL" id="DS548567">
    <property type="protein sequence ID" value="EDR28213.1"/>
    <property type="molecule type" value="Genomic_DNA"/>
</dbReference>
<comment type="similarity">
    <text evidence="1">Belongs to the KIN17 family.</text>
</comment>
<sequence length="240" mass="28555">MNTYNAQSRKIDNQIKAKGLQKVKYYCQMCQKQCRDANGFKCHCETEGHRRMMELYASDPMKYQRDFSNQFQNGFIRILQTQYKRKQVNANTIYNEYIQDKNHIHMNSTQWTSLSGFVRYLETKEIVELEEKDEGLFIKLIEPEDDSNETLNHEDERDELKEVLDSIVKQNKLYGVDEQNINDTIVKEKKPIFNKINKLNKKEKKKSKTIVFDDEDSFKKSEIDQKKKKMPITNPNQMGI</sequence>
<dbReference type="OMA" id="NHEDERD"/>
<dbReference type="Gene3D" id="1.10.10.2030">
    <property type="entry name" value="DNA/RNA-binding protein Kin17, conserved domain"/>
    <property type="match status" value="1"/>
</dbReference>
<keyword evidence="8" id="KW-1185">Reference proteome</keyword>
<keyword evidence="4" id="KW-0862">Zinc</keyword>
<dbReference type="Pfam" id="PF25095">
    <property type="entry name" value="C2H2-zf_KIN17"/>
    <property type="match status" value="1"/>
</dbReference>
<dbReference type="GO" id="GO:0006974">
    <property type="term" value="P:DNA damage response"/>
    <property type="evidence" value="ECO:0007669"/>
    <property type="project" value="TreeGrafter"/>
</dbReference>
<dbReference type="GO" id="GO:0005634">
    <property type="term" value="C:nucleus"/>
    <property type="evidence" value="ECO:0007669"/>
    <property type="project" value="TreeGrafter"/>
</dbReference>
<evidence type="ECO:0000259" key="6">
    <source>
        <dbReference type="SMART" id="SM01253"/>
    </source>
</evidence>
<accession>B0EB65</accession>
<dbReference type="GO" id="GO:0006260">
    <property type="term" value="P:DNA replication"/>
    <property type="evidence" value="ECO:0007669"/>
    <property type="project" value="TreeGrafter"/>
</dbReference>
<proteinExistence type="inferred from homology"/>
<feature type="domain" description="DNA/RNA-binding protein Kin17 WH-like" evidence="6">
    <location>
        <begin position="51"/>
        <end position="169"/>
    </location>
</feature>
<feature type="region of interest" description="Disordered" evidence="5">
    <location>
        <begin position="218"/>
        <end position="240"/>
    </location>
</feature>
<reference evidence="8" key="1">
    <citation type="submission" date="2007-12" db="EMBL/GenBank/DDBJ databases">
        <title>Annotation of Entamoeba dispar SAW760.</title>
        <authorList>
            <person name="Lorenzi H."/>
            <person name="Inman J."/>
            <person name="Schobel S."/>
            <person name="Amedeo P."/>
            <person name="Caler E."/>
        </authorList>
    </citation>
    <scope>NUCLEOTIDE SEQUENCE [LARGE SCALE GENOMIC DNA]</scope>
    <source>
        <strain evidence="8">ATCC PRA-260 / SAW760</strain>
    </source>
</reference>
<gene>
    <name evidence="7" type="ORF">EDI_259460</name>
</gene>
<evidence type="ECO:0000256" key="4">
    <source>
        <dbReference type="ARBA" id="ARBA00022833"/>
    </source>
</evidence>
<protein>
    <recommendedName>
        <fullName evidence="6">DNA/RNA-binding protein Kin17 WH-like domain-containing protein</fullName>
    </recommendedName>
</protein>
<evidence type="ECO:0000256" key="2">
    <source>
        <dbReference type="ARBA" id="ARBA00022723"/>
    </source>
</evidence>
<dbReference type="InterPro" id="IPR036236">
    <property type="entry name" value="Znf_C2H2_sf"/>
</dbReference>
<dbReference type="GO" id="GO:0003690">
    <property type="term" value="F:double-stranded DNA binding"/>
    <property type="evidence" value="ECO:0007669"/>
    <property type="project" value="TreeGrafter"/>
</dbReference>
<organism evidence="8">
    <name type="scientific">Entamoeba dispar (strain ATCC PRA-260 / SAW760)</name>
    <dbReference type="NCBI Taxonomy" id="370354"/>
    <lineage>
        <taxon>Eukaryota</taxon>
        <taxon>Amoebozoa</taxon>
        <taxon>Evosea</taxon>
        <taxon>Archamoebae</taxon>
        <taxon>Mastigamoebida</taxon>
        <taxon>Entamoebidae</taxon>
        <taxon>Entamoeba</taxon>
    </lineage>
</organism>
<dbReference type="eggNOG" id="KOG2837">
    <property type="taxonomic scope" value="Eukaryota"/>
</dbReference>
<dbReference type="OrthoDB" id="10266249at2759"/>
<dbReference type="AlphaFoldDB" id="B0EB65"/>
<dbReference type="SUPFAM" id="SSF57667">
    <property type="entry name" value="beta-beta-alpha zinc fingers"/>
    <property type="match status" value="1"/>
</dbReference>
<keyword evidence="2" id="KW-0479">Metal-binding</keyword>
<dbReference type="GeneID" id="5880529"/>
<dbReference type="InterPro" id="IPR038254">
    <property type="entry name" value="KIN17_WH-like_sf"/>
</dbReference>
<evidence type="ECO:0000256" key="5">
    <source>
        <dbReference type="SAM" id="MobiDB-lite"/>
    </source>
</evidence>
<dbReference type="FunFam" id="1.10.10.2030:FF:000001">
    <property type="entry name" value="DNA/RNA-binding protein KIN17, putative"/>
    <property type="match status" value="1"/>
</dbReference>
<dbReference type="SMART" id="SM01253">
    <property type="entry name" value="Kin17_mid"/>
    <property type="match status" value="1"/>
</dbReference>
<dbReference type="RefSeq" id="XP_001735565.1">
    <property type="nucleotide sequence ID" value="XM_001735513.1"/>
</dbReference>
<evidence type="ECO:0000256" key="1">
    <source>
        <dbReference type="ARBA" id="ARBA00008517"/>
    </source>
</evidence>
<dbReference type="VEuPathDB" id="AmoebaDB:EDI_259460"/>
<evidence type="ECO:0000313" key="7">
    <source>
        <dbReference type="EMBL" id="EDR28213.1"/>
    </source>
</evidence>
<dbReference type="Pfam" id="PF10357">
    <property type="entry name" value="WH_KIN17"/>
    <property type="match status" value="1"/>
</dbReference>
<dbReference type="InterPro" id="IPR037321">
    <property type="entry name" value="KIN17-like"/>
</dbReference>
<keyword evidence="3" id="KW-0863">Zinc-finger</keyword>
<dbReference type="PANTHER" id="PTHR12805">
    <property type="entry name" value="KIN17 KIN, ANTIGENIC DETERMINANT OF RECA PROTEIN HOMOLOG"/>
    <property type="match status" value="1"/>
</dbReference>
<evidence type="ECO:0000256" key="3">
    <source>
        <dbReference type="ARBA" id="ARBA00022771"/>
    </source>
</evidence>
<dbReference type="GO" id="GO:0008270">
    <property type="term" value="F:zinc ion binding"/>
    <property type="evidence" value="ECO:0007669"/>
    <property type="project" value="UniProtKB-KW"/>
</dbReference>